<dbReference type="SUPFAM" id="SSF160419">
    <property type="entry name" value="YdfO-like"/>
    <property type="match status" value="2"/>
</dbReference>
<dbReference type="Gene3D" id="3.30.1810.10">
    <property type="entry name" value="YdfO-like"/>
    <property type="match status" value="2"/>
</dbReference>
<name>A0A934R8B7_9BACT</name>
<dbReference type="Proteomes" id="UP000600139">
    <property type="component" value="Unassembled WGS sequence"/>
</dbReference>
<organism evidence="1 2">
    <name type="scientific">Luteolibacter yonseiensis</name>
    <dbReference type="NCBI Taxonomy" id="1144680"/>
    <lineage>
        <taxon>Bacteria</taxon>
        <taxon>Pseudomonadati</taxon>
        <taxon>Verrucomicrobiota</taxon>
        <taxon>Verrucomicrobiia</taxon>
        <taxon>Verrucomicrobiales</taxon>
        <taxon>Verrucomicrobiaceae</taxon>
        <taxon>Luteolibacter</taxon>
    </lineage>
</organism>
<evidence type="ECO:0000313" key="1">
    <source>
        <dbReference type="EMBL" id="MBK1818026.1"/>
    </source>
</evidence>
<sequence>MNDRIKRIAEKCLRASHQGDMVFPEVLSTLAGAGIEGYLVDYRKETTTYFLPSGEFVELAHPDSPGPAVAGEFRARTVEENVRKSQANLHTYKEFSAAVREAGCAGYIVSLLGKRVTYFGRTGETHVELMPS</sequence>
<reference evidence="1" key="1">
    <citation type="submission" date="2021-01" db="EMBL/GenBank/DDBJ databases">
        <title>Modified the classification status of verrucomicrobia.</title>
        <authorList>
            <person name="Feng X."/>
        </authorList>
    </citation>
    <scope>NUCLEOTIDE SEQUENCE</scope>
    <source>
        <strain evidence="1">JCM 18052</strain>
    </source>
</reference>
<dbReference type="EMBL" id="JAENIK010000013">
    <property type="protein sequence ID" value="MBK1818026.1"/>
    <property type="molecule type" value="Genomic_DNA"/>
</dbReference>
<dbReference type="AlphaFoldDB" id="A0A934R8B7"/>
<keyword evidence="2" id="KW-1185">Reference proteome</keyword>
<proteinExistence type="predicted"/>
<dbReference type="InterPro" id="IPR036696">
    <property type="entry name" value="YdfO-like_sf"/>
</dbReference>
<protein>
    <recommendedName>
        <fullName evidence="3">DUF1398 domain-containing protein</fullName>
    </recommendedName>
</protein>
<evidence type="ECO:0008006" key="3">
    <source>
        <dbReference type="Google" id="ProtNLM"/>
    </source>
</evidence>
<dbReference type="RefSeq" id="WP_200352981.1">
    <property type="nucleotide sequence ID" value="NZ_BAABHZ010000002.1"/>
</dbReference>
<accession>A0A934R8B7</accession>
<comment type="caution">
    <text evidence="1">The sequence shown here is derived from an EMBL/GenBank/DDBJ whole genome shotgun (WGS) entry which is preliminary data.</text>
</comment>
<gene>
    <name evidence="1" type="ORF">JIN84_20555</name>
</gene>
<evidence type="ECO:0000313" key="2">
    <source>
        <dbReference type="Proteomes" id="UP000600139"/>
    </source>
</evidence>